<dbReference type="PANTHER" id="PTHR37463:SF1">
    <property type="entry name" value="DUF2256 DOMAIN-CONTAINING PROTEIN"/>
    <property type="match status" value="1"/>
</dbReference>
<sequence length="69" mass="7751">MAHRKPELPQKPCAACGRPFAWRRKWAAVWDEVRFCSDACRSGRRAAAIAQAKQDPGKRCARGKMKSPP</sequence>
<keyword evidence="2" id="KW-1185">Reference proteome</keyword>
<dbReference type="AlphaFoldDB" id="A0A1V2H687"/>
<comment type="caution">
    <text evidence="1">The sequence shown here is derived from an EMBL/GenBank/DDBJ whole genome shotgun (WGS) entry which is preliminary data.</text>
</comment>
<gene>
    <name evidence="1" type="ORF">BKE38_09225</name>
</gene>
<proteinExistence type="predicted"/>
<accession>A0A1V2H687</accession>
<organism evidence="1 2">
    <name type="scientific">Teichococcus deserti</name>
    <dbReference type="NCBI Taxonomy" id="1817963"/>
    <lineage>
        <taxon>Bacteria</taxon>
        <taxon>Pseudomonadati</taxon>
        <taxon>Pseudomonadota</taxon>
        <taxon>Alphaproteobacteria</taxon>
        <taxon>Acetobacterales</taxon>
        <taxon>Roseomonadaceae</taxon>
        <taxon>Roseomonas</taxon>
    </lineage>
</organism>
<dbReference type="InterPro" id="IPR017136">
    <property type="entry name" value="UCP037205"/>
</dbReference>
<dbReference type="OrthoDB" id="27194at2"/>
<name>A0A1V2H687_9PROT</name>
<dbReference type="EMBL" id="MLCO01000073">
    <property type="protein sequence ID" value="ONG55509.1"/>
    <property type="molecule type" value="Genomic_DNA"/>
</dbReference>
<dbReference type="RefSeq" id="WP_076957064.1">
    <property type="nucleotide sequence ID" value="NZ_MLCO01000073.1"/>
</dbReference>
<evidence type="ECO:0000313" key="2">
    <source>
        <dbReference type="Proteomes" id="UP000188879"/>
    </source>
</evidence>
<dbReference type="Pfam" id="PF10013">
    <property type="entry name" value="DUF2256"/>
    <property type="match status" value="1"/>
</dbReference>
<dbReference type="Proteomes" id="UP000188879">
    <property type="component" value="Unassembled WGS sequence"/>
</dbReference>
<reference evidence="1 2" key="1">
    <citation type="submission" date="2016-10" db="EMBL/GenBank/DDBJ databases">
        <title>Draft Genome sequence of Roseomonas sp. strain M3.</title>
        <authorList>
            <person name="Subhash Y."/>
            <person name="Lee S."/>
        </authorList>
    </citation>
    <scope>NUCLEOTIDE SEQUENCE [LARGE SCALE GENOMIC DNA]</scope>
    <source>
        <strain evidence="1 2">M3</strain>
    </source>
</reference>
<protein>
    <submittedName>
        <fullName evidence="1">DUF2256 domain-containing protein</fullName>
    </submittedName>
</protein>
<dbReference type="PANTHER" id="PTHR37463">
    <property type="entry name" value="GSL3115 PROTEIN"/>
    <property type="match status" value="1"/>
</dbReference>
<evidence type="ECO:0000313" key="1">
    <source>
        <dbReference type="EMBL" id="ONG55509.1"/>
    </source>
</evidence>